<name>A0A2K2CR28_BRADI</name>
<feature type="region of interest" description="Disordered" evidence="1">
    <location>
        <begin position="1"/>
        <end position="160"/>
    </location>
</feature>
<dbReference type="EMBL" id="CM000883">
    <property type="protein sequence ID" value="PNT64480.1"/>
    <property type="molecule type" value="Genomic_DNA"/>
</dbReference>
<protein>
    <submittedName>
        <fullName evidence="2 3">Uncharacterized protein</fullName>
    </submittedName>
</protein>
<feature type="non-terminal residue" evidence="2">
    <location>
        <position position="1"/>
    </location>
</feature>
<evidence type="ECO:0000313" key="4">
    <source>
        <dbReference type="Proteomes" id="UP000008810"/>
    </source>
</evidence>
<proteinExistence type="predicted"/>
<keyword evidence="4" id="KW-1185">Reference proteome</keyword>
<dbReference type="InParanoid" id="A0A2K2CR28"/>
<dbReference type="EnsemblPlants" id="PNT64480">
    <property type="protein sequence ID" value="PNT64480"/>
    <property type="gene ID" value="BRADI_4g29214v3"/>
</dbReference>
<gene>
    <name evidence="2" type="ORF">BRADI_4g29214v3</name>
</gene>
<evidence type="ECO:0000313" key="3">
    <source>
        <dbReference type="EnsemblPlants" id="PNT64480"/>
    </source>
</evidence>
<accession>A0A2K2CR28</accession>
<feature type="region of interest" description="Disordered" evidence="1">
    <location>
        <begin position="186"/>
        <end position="208"/>
    </location>
</feature>
<dbReference type="Gramene" id="PNT64480">
    <property type="protein sequence ID" value="PNT64480"/>
    <property type="gene ID" value="BRADI_4g29214v3"/>
</dbReference>
<evidence type="ECO:0000256" key="1">
    <source>
        <dbReference type="SAM" id="MobiDB-lite"/>
    </source>
</evidence>
<feature type="compositionally biased region" description="Pro residues" evidence="1">
    <location>
        <begin position="192"/>
        <end position="204"/>
    </location>
</feature>
<reference evidence="3" key="3">
    <citation type="submission" date="2018-08" db="UniProtKB">
        <authorList>
            <consortium name="EnsemblPlants"/>
        </authorList>
    </citation>
    <scope>IDENTIFICATION</scope>
    <source>
        <strain evidence="3">cv. Bd21</strain>
    </source>
</reference>
<organism evidence="2">
    <name type="scientific">Brachypodium distachyon</name>
    <name type="common">Purple false brome</name>
    <name type="synonym">Trachynia distachya</name>
    <dbReference type="NCBI Taxonomy" id="15368"/>
    <lineage>
        <taxon>Eukaryota</taxon>
        <taxon>Viridiplantae</taxon>
        <taxon>Streptophyta</taxon>
        <taxon>Embryophyta</taxon>
        <taxon>Tracheophyta</taxon>
        <taxon>Spermatophyta</taxon>
        <taxon>Magnoliopsida</taxon>
        <taxon>Liliopsida</taxon>
        <taxon>Poales</taxon>
        <taxon>Poaceae</taxon>
        <taxon>BOP clade</taxon>
        <taxon>Pooideae</taxon>
        <taxon>Stipodae</taxon>
        <taxon>Brachypodieae</taxon>
        <taxon>Brachypodium</taxon>
    </lineage>
</organism>
<dbReference type="AlphaFoldDB" id="A0A2K2CR28"/>
<sequence>TLRGASSWAAGRRKGRLHLVPEPEWTAGPQGSREQRAQEAAGPRPPVGFRGWREKVVGEQGRTDPWNSGGSIPPAGGRQRRREPRSGGGVHPSREDRWLQQGRKKREKEPTSRGEMGSDAPVSGEVGGGGAGGRREVAAVRCSRSVGRGRGRKERTGSRDANRWVDGHLFADFHLLPTATNATKPRAAIPASAPPPPPPGPPSRSSPTPADCKCSLKCKLGTLYSIASRGRIGCSSQFTNNTPRFYTAVFMWI</sequence>
<reference evidence="2 3" key="1">
    <citation type="journal article" date="2010" name="Nature">
        <title>Genome sequencing and analysis of the model grass Brachypodium distachyon.</title>
        <authorList>
            <consortium name="International Brachypodium Initiative"/>
        </authorList>
    </citation>
    <scope>NUCLEOTIDE SEQUENCE [LARGE SCALE GENOMIC DNA]</scope>
    <source>
        <strain evidence="2 3">Bd21</strain>
    </source>
</reference>
<evidence type="ECO:0000313" key="2">
    <source>
        <dbReference type="EMBL" id="PNT64480.1"/>
    </source>
</evidence>
<dbReference type="Proteomes" id="UP000008810">
    <property type="component" value="Chromosome 4"/>
</dbReference>
<reference evidence="2" key="2">
    <citation type="submission" date="2017-06" db="EMBL/GenBank/DDBJ databases">
        <title>WGS assembly of Brachypodium distachyon.</title>
        <authorList>
            <consortium name="The International Brachypodium Initiative"/>
            <person name="Lucas S."/>
            <person name="Harmon-Smith M."/>
            <person name="Lail K."/>
            <person name="Tice H."/>
            <person name="Grimwood J."/>
            <person name="Bruce D."/>
            <person name="Barry K."/>
            <person name="Shu S."/>
            <person name="Lindquist E."/>
            <person name="Wang M."/>
            <person name="Pitluck S."/>
            <person name="Vogel J.P."/>
            <person name="Garvin D.F."/>
            <person name="Mockler T.C."/>
            <person name="Schmutz J."/>
            <person name="Rokhsar D."/>
            <person name="Bevan M.W."/>
        </authorList>
    </citation>
    <scope>NUCLEOTIDE SEQUENCE</scope>
    <source>
        <strain evidence="2">Bd21</strain>
    </source>
</reference>